<accession>A0A9P6AGC7</accession>
<dbReference type="Proteomes" id="UP000886523">
    <property type="component" value="Unassembled WGS sequence"/>
</dbReference>
<sequence>MDPNLIVENPLTYHVPYSWQRVIFLVRLQIHPSAREKLCASFTAAHPYHADMAHSTFGKPGSSILYNRVSRRFQGFWLMSRRNLWNFPQPGVPPVFWGGVGFEFDVGKRQFT</sequence>
<dbReference type="EMBL" id="MU129227">
    <property type="protein sequence ID" value="KAF9504436.1"/>
    <property type="molecule type" value="Genomic_DNA"/>
</dbReference>
<feature type="non-terminal residue" evidence="1">
    <location>
        <position position="112"/>
    </location>
</feature>
<keyword evidence="2" id="KW-1185">Reference proteome</keyword>
<name>A0A9P6AGC7_9AGAM</name>
<reference evidence="1" key="1">
    <citation type="journal article" date="2020" name="Nat. Commun.">
        <title>Large-scale genome sequencing of mycorrhizal fungi provides insights into the early evolution of symbiotic traits.</title>
        <authorList>
            <person name="Miyauchi S."/>
            <person name="Kiss E."/>
            <person name="Kuo A."/>
            <person name="Drula E."/>
            <person name="Kohler A."/>
            <person name="Sanchez-Garcia M."/>
            <person name="Morin E."/>
            <person name="Andreopoulos B."/>
            <person name="Barry K.W."/>
            <person name="Bonito G."/>
            <person name="Buee M."/>
            <person name="Carver A."/>
            <person name="Chen C."/>
            <person name="Cichocki N."/>
            <person name="Clum A."/>
            <person name="Culley D."/>
            <person name="Crous P.W."/>
            <person name="Fauchery L."/>
            <person name="Girlanda M."/>
            <person name="Hayes R.D."/>
            <person name="Keri Z."/>
            <person name="LaButti K."/>
            <person name="Lipzen A."/>
            <person name="Lombard V."/>
            <person name="Magnuson J."/>
            <person name="Maillard F."/>
            <person name="Murat C."/>
            <person name="Nolan M."/>
            <person name="Ohm R.A."/>
            <person name="Pangilinan J."/>
            <person name="Pereira M.F."/>
            <person name="Perotto S."/>
            <person name="Peter M."/>
            <person name="Pfister S."/>
            <person name="Riley R."/>
            <person name="Sitrit Y."/>
            <person name="Stielow J.B."/>
            <person name="Szollosi G."/>
            <person name="Zifcakova L."/>
            <person name="Stursova M."/>
            <person name="Spatafora J.W."/>
            <person name="Tedersoo L."/>
            <person name="Vaario L.M."/>
            <person name="Yamada A."/>
            <person name="Yan M."/>
            <person name="Wang P."/>
            <person name="Xu J."/>
            <person name="Bruns T."/>
            <person name="Baldrian P."/>
            <person name="Vilgalys R."/>
            <person name="Dunand C."/>
            <person name="Henrissat B."/>
            <person name="Grigoriev I.V."/>
            <person name="Hibbett D."/>
            <person name="Nagy L.G."/>
            <person name="Martin F.M."/>
        </authorList>
    </citation>
    <scope>NUCLEOTIDE SEQUENCE</scope>
    <source>
        <strain evidence="1">UP504</strain>
    </source>
</reference>
<dbReference type="AlphaFoldDB" id="A0A9P6AGC7"/>
<proteinExistence type="predicted"/>
<evidence type="ECO:0000313" key="1">
    <source>
        <dbReference type="EMBL" id="KAF9504436.1"/>
    </source>
</evidence>
<gene>
    <name evidence="1" type="ORF">BS47DRAFT_1355174</name>
</gene>
<organism evidence="1 2">
    <name type="scientific">Hydnum rufescens UP504</name>
    <dbReference type="NCBI Taxonomy" id="1448309"/>
    <lineage>
        <taxon>Eukaryota</taxon>
        <taxon>Fungi</taxon>
        <taxon>Dikarya</taxon>
        <taxon>Basidiomycota</taxon>
        <taxon>Agaricomycotina</taxon>
        <taxon>Agaricomycetes</taxon>
        <taxon>Cantharellales</taxon>
        <taxon>Hydnaceae</taxon>
        <taxon>Hydnum</taxon>
    </lineage>
</organism>
<protein>
    <submittedName>
        <fullName evidence="1">Uncharacterized protein</fullName>
    </submittedName>
</protein>
<comment type="caution">
    <text evidence="1">The sequence shown here is derived from an EMBL/GenBank/DDBJ whole genome shotgun (WGS) entry which is preliminary data.</text>
</comment>
<evidence type="ECO:0000313" key="2">
    <source>
        <dbReference type="Proteomes" id="UP000886523"/>
    </source>
</evidence>